<dbReference type="GO" id="GO:0016757">
    <property type="term" value="F:glycosyltransferase activity"/>
    <property type="evidence" value="ECO:0007669"/>
    <property type="project" value="UniProtKB-KW"/>
</dbReference>
<evidence type="ECO:0000256" key="3">
    <source>
        <dbReference type="ARBA" id="ARBA00022679"/>
    </source>
</evidence>
<dbReference type="Pfam" id="PF00535">
    <property type="entry name" value="Glycos_transf_2"/>
    <property type="match status" value="1"/>
</dbReference>
<name>A0A220U5X7_9BACI</name>
<dbReference type="PANTHER" id="PTHR22916">
    <property type="entry name" value="GLYCOSYLTRANSFERASE"/>
    <property type="match status" value="1"/>
</dbReference>
<feature type="domain" description="Glycosyltransferase 2-like" evidence="4">
    <location>
        <begin position="6"/>
        <end position="177"/>
    </location>
</feature>
<dbReference type="Gene3D" id="3.90.550.10">
    <property type="entry name" value="Spore Coat Polysaccharide Biosynthesis Protein SpsA, Chain A"/>
    <property type="match status" value="1"/>
</dbReference>
<dbReference type="AlphaFoldDB" id="A0A220U5X7"/>
<keyword evidence="3" id="KW-0808">Transferase</keyword>
<evidence type="ECO:0000313" key="5">
    <source>
        <dbReference type="EMBL" id="ASK63714.1"/>
    </source>
</evidence>
<keyword evidence="2" id="KW-0328">Glycosyltransferase</keyword>
<gene>
    <name evidence="5" type="ORF">CFK37_16890</name>
</gene>
<reference evidence="5 6" key="1">
    <citation type="submission" date="2017-07" db="EMBL/GenBank/DDBJ databases">
        <title>Virgibacillus sp. LM2416.</title>
        <authorList>
            <person name="Tak E.J."/>
            <person name="Bae J.-W."/>
        </authorList>
    </citation>
    <scope>NUCLEOTIDE SEQUENCE [LARGE SCALE GENOMIC DNA]</scope>
    <source>
        <strain evidence="5 6">LM2416</strain>
    </source>
</reference>
<evidence type="ECO:0000313" key="6">
    <source>
        <dbReference type="Proteomes" id="UP000198312"/>
    </source>
</evidence>
<dbReference type="InterPro" id="IPR029044">
    <property type="entry name" value="Nucleotide-diphossugar_trans"/>
</dbReference>
<accession>A0A220U5X7</accession>
<dbReference type="SUPFAM" id="SSF53448">
    <property type="entry name" value="Nucleotide-diphospho-sugar transferases"/>
    <property type="match status" value="1"/>
</dbReference>
<keyword evidence="6" id="KW-1185">Reference proteome</keyword>
<evidence type="ECO:0000256" key="1">
    <source>
        <dbReference type="ARBA" id="ARBA00006739"/>
    </source>
</evidence>
<evidence type="ECO:0000256" key="2">
    <source>
        <dbReference type="ARBA" id="ARBA00022676"/>
    </source>
</evidence>
<dbReference type="KEGG" id="vil:CFK37_16890"/>
<dbReference type="CDD" id="cd00761">
    <property type="entry name" value="Glyco_tranf_GTA_type"/>
    <property type="match status" value="1"/>
</dbReference>
<organism evidence="5 6">
    <name type="scientific">Virgibacillus phasianinus</name>
    <dbReference type="NCBI Taxonomy" id="2017483"/>
    <lineage>
        <taxon>Bacteria</taxon>
        <taxon>Bacillati</taxon>
        <taxon>Bacillota</taxon>
        <taxon>Bacilli</taxon>
        <taxon>Bacillales</taxon>
        <taxon>Bacillaceae</taxon>
        <taxon>Virgibacillus</taxon>
    </lineage>
</organism>
<dbReference type="RefSeq" id="WP_089062973.1">
    <property type="nucleotide sequence ID" value="NZ_CP022315.1"/>
</dbReference>
<dbReference type="EMBL" id="CP022315">
    <property type="protein sequence ID" value="ASK63714.1"/>
    <property type="molecule type" value="Genomic_DNA"/>
</dbReference>
<evidence type="ECO:0000259" key="4">
    <source>
        <dbReference type="Pfam" id="PF00535"/>
    </source>
</evidence>
<sequence length="354" mass="41016">MSNKISIIVPIYKVESYINKCIDSILAQTYNDFELILVNDGSPDNCGEICEEYAKKDKRIRVIHKKNGGVSSARNKGIEIAKGDYIGFVDPDDTIEPTMYEELLKAADYYNADMVICPIKSINLVNNTTSVSSIWKDKGQLIGKQNIINDIIPSLLLGKTYSLVSSVNKLYKKSIFDSHNIRFDENKHHSEDVRLNFTLLTLVDNLLYVEKAYYKYYIRNRESLTKIFRADLYDYILDNKNFLIELSKQYKQDENIESVKNHFTKVTLLFMQNVAVKKDISAEQRYEIVSTIMEDSDFAKDILIYKCPSIFYKLLTLICIKKDARLFINALKFKTKLNILRKNQISIRLFGTKM</sequence>
<dbReference type="OrthoDB" id="396512at2"/>
<protein>
    <recommendedName>
        <fullName evidence="4">Glycosyltransferase 2-like domain-containing protein</fullName>
    </recommendedName>
</protein>
<dbReference type="PANTHER" id="PTHR22916:SF51">
    <property type="entry name" value="GLYCOSYLTRANSFERASE EPSH-RELATED"/>
    <property type="match status" value="1"/>
</dbReference>
<dbReference type="Proteomes" id="UP000198312">
    <property type="component" value="Chromosome"/>
</dbReference>
<comment type="similarity">
    <text evidence="1">Belongs to the glycosyltransferase 2 family.</text>
</comment>
<dbReference type="InterPro" id="IPR001173">
    <property type="entry name" value="Glyco_trans_2-like"/>
</dbReference>
<proteinExistence type="inferred from homology"/>